<sequence length="392" mass="42202">MASVSVRGALVLLLALLAGASPALGAESCPGREGREGPLHAQQLRKALLCQHNPTAGPTLDPAKRAVVHVSLLRSRMDVDEATNSITLFGYIVMRWKDERLSWDRASHNNVTRVYVDVEEIWTPSIVLVENPTSVFKSGQALIVNGTVLYNILVPLRLPCHNDASRWPYDKIVCNMTIANLSSATAKLNSTVFLLSLVRTRSQGWSMTGLSLKPFQSTAFPDGLLVRVRVERNAGVAKDTAAVPCALLLVLALSSLWLPASAPHRPLLLCAVILLQVLLGVVVPLRVLVVSARPPGVLLLLRDGLFVSGAALLQWLLARWLLLRPPAPGAWPTPGTLRVLAPALCLPLDQDDAEDGAGHDRKHAARVSAIADRTTFVVLTVLCGALSARLLP</sequence>
<feature type="transmembrane region" description="Helical" evidence="1">
    <location>
        <begin position="267"/>
        <end position="285"/>
    </location>
</feature>
<comment type="caution">
    <text evidence="4">The sequence shown here is derived from an EMBL/GenBank/DDBJ whole genome shotgun (WGS) entry which is preliminary data.</text>
</comment>
<evidence type="ECO:0000313" key="5">
    <source>
        <dbReference type="Proteomes" id="UP001219518"/>
    </source>
</evidence>
<keyword evidence="4" id="KW-0675">Receptor</keyword>
<evidence type="ECO:0000256" key="2">
    <source>
        <dbReference type="SAM" id="SignalP"/>
    </source>
</evidence>
<proteinExistence type="predicted"/>
<feature type="domain" description="Neurotransmitter-gated ion-channel ligand-binding" evidence="3">
    <location>
        <begin position="42"/>
        <end position="188"/>
    </location>
</feature>
<dbReference type="AlphaFoldDB" id="A0AAE1LBB2"/>
<dbReference type="CDD" id="cd18989">
    <property type="entry name" value="LGIC_ECD_cation"/>
    <property type="match status" value="1"/>
</dbReference>
<evidence type="ECO:0000256" key="1">
    <source>
        <dbReference type="SAM" id="Phobius"/>
    </source>
</evidence>
<dbReference type="GO" id="GO:0005230">
    <property type="term" value="F:extracellular ligand-gated monoatomic ion channel activity"/>
    <property type="evidence" value="ECO:0007669"/>
    <property type="project" value="InterPro"/>
</dbReference>
<name>A0AAE1LBB2_9NEOP</name>
<feature type="transmembrane region" description="Helical" evidence="1">
    <location>
        <begin position="305"/>
        <end position="322"/>
    </location>
</feature>
<dbReference type="Gene3D" id="2.70.170.10">
    <property type="entry name" value="Neurotransmitter-gated ion-channel ligand-binding domain"/>
    <property type="match status" value="1"/>
</dbReference>
<keyword evidence="1" id="KW-1133">Transmembrane helix</keyword>
<feature type="chain" id="PRO_5042175436" evidence="2">
    <location>
        <begin position="26"/>
        <end position="392"/>
    </location>
</feature>
<evidence type="ECO:0000259" key="3">
    <source>
        <dbReference type="Pfam" id="PF02931"/>
    </source>
</evidence>
<dbReference type="SUPFAM" id="SSF63712">
    <property type="entry name" value="Nicotinic receptor ligand binding domain-like"/>
    <property type="match status" value="1"/>
</dbReference>
<dbReference type="InterPro" id="IPR036734">
    <property type="entry name" value="Neur_chan_lig-bd_sf"/>
</dbReference>
<keyword evidence="1" id="KW-0812">Transmembrane</keyword>
<evidence type="ECO:0000313" key="4">
    <source>
        <dbReference type="EMBL" id="KAK3912484.1"/>
    </source>
</evidence>
<keyword evidence="2" id="KW-0732">Signal</keyword>
<dbReference type="Proteomes" id="UP001219518">
    <property type="component" value="Unassembled WGS sequence"/>
</dbReference>
<reference evidence="4" key="2">
    <citation type="journal article" date="2023" name="BMC Genomics">
        <title>Pest status, molecular evolution, and epigenetic factors derived from the genome assembly of Frankliniella fusca, a thysanopteran phytovirus vector.</title>
        <authorList>
            <person name="Catto M.A."/>
            <person name="Labadie P.E."/>
            <person name="Jacobson A.L."/>
            <person name="Kennedy G.G."/>
            <person name="Srinivasan R."/>
            <person name="Hunt B.G."/>
        </authorList>
    </citation>
    <scope>NUCLEOTIDE SEQUENCE</scope>
    <source>
        <strain evidence="4">PL_HMW_Pooled</strain>
    </source>
</reference>
<protein>
    <submittedName>
        <fullName evidence="4">Neuronal acetylcholine receptor subunit alpha-4</fullName>
    </submittedName>
</protein>
<keyword evidence="1" id="KW-0472">Membrane</keyword>
<dbReference type="Pfam" id="PF02931">
    <property type="entry name" value="Neur_chan_LBD"/>
    <property type="match status" value="1"/>
</dbReference>
<feature type="signal peptide" evidence="2">
    <location>
        <begin position="1"/>
        <end position="25"/>
    </location>
</feature>
<dbReference type="InterPro" id="IPR006201">
    <property type="entry name" value="Neur_channel"/>
</dbReference>
<keyword evidence="5" id="KW-1185">Reference proteome</keyword>
<dbReference type="GO" id="GO:0016020">
    <property type="term" value="C:membrane"/>
    <property type="evidence" value="ECO:0007669"/>
    <property type="project" value="InterPro"/>
</dbReference>
<organism evidence="4 5">
    <name type="scientific">Frankliniella fusca</name>
    <dbReference type="NCBI Taxonomy" id="407009"/>
    <lineage>
        <taxon>Eukaryota</taxon>
        <taxon>Metazoa</taxon>
        <taxon>Ecdysozoa</taxon>
        <taxon>Arthropoda</taxon>
        <taxon>Hexapoda</taxon>
        <taxon>Insecta</taxon>
        <taxon>Pterygota</taxon>
        <taxon>Neoptera</taxon>
        <taxon>Paraneoptera</taxon>
        <taxon>Thysanoptera</taxon>
        <taxon>Terebrantia</taxon>
        <taxon>Thripoidea</taxon>
        <taxon>Thripidae</taxon>
        <taxon>Frankliniella</taxon>
    </lineage>
</organism>
<reference evidence="4" key="1">
    <citation type="submission" date="2021-07" db="EMBL/GenBank/DDBJ databases">
        <authorList>
            <person name="Catto M.A."/>
            <person name="Jacobson A."/>
            <person name="Kennedy G."/>
            <person name="Labadie P."/>
            <person name="Hunt B.G."/>
            <person name="Srinivasan R."/>
        </authorList>
    </citation>
    <scope>NUCLEOTIDE SEQUENCE</scope>
    <source>
        <strain evidence="4">PL_HMW_Pooled</strain>
        <tissue evidence="4">Head</tissue>
    </source>
</reference>
<feature type="transmembrane region" description="Helical" evidence="1">
    <location>
        <begin position="241"/>
        <end position="260"/>
    </location>
</feature>
<dbReference type="PANTHER" id="PTHR18945">
    <property type="entry name" value="NEUROTRANSMITTER GATED ION CHANNEL"/>
    <property type="match status" value="1"/>
</dbReference>
<dbReference type="InterPro" id="IPR006202">
    <property type="entry name" value="Neur_chan_lig-bd"/>
</dbReference>
<dbReference type="EMBL" id="JAHWGI010000293">
    <property type="protein sequence ID" value="KAK3912484.1"/>
    <property type="molecule type" value="Genomic_DNA"/>
</dbReference>
<dbReference type="GO" id="GO:0004888">
    <property type="term" value="F:transmembrane signaling receptor activity"/>
    <property type="evidence" value="ECO:0007669"/>
    <property type="project" value="InterPro"/>
</dbReference>
<accession>A0AAE1LBB2</accession>
<gene>
    <name evidence="4" type="ORF">KUF71_022055</name>
</gene>